<dbReference type="GO" id="GO:0016757">
    <property type="term" value="F:glycosyltransferase activity"/>
    <property type="evidence" value="ECO:0007669"/>
    <property type="project" value="UniProtKB-KW"/>
</dbReference>
<dbReference type="Proteomes" id="UP000830729">
    <property type="component" value="Plasmid unnamed2"/>
</dbReference>
<keyword evidence="3" id="KW-0808">Transferase</keyword>
<geneLocation type="plasmid" evidence="3 4">
    <name>unnamed2</name>
</geneLocation>
<dbReference type="Pfam" id="PF13439">
    <property type="entry name" value="Glyco_transf_4"/>
    <property type="match status" value="1"/>
</dbReference>
<keyword evidence="3" id="KW-0614">Plasmid</keyword>
<dbReference type="RefSeq" id="WP_248652888.1">
    <property type="nucleotide sequence ID" value="NZ_CP096661.1"/>
</dbReference>
<sequence length="325" mass="35412">MRVLQLVTERRPFFDAQVAALDAAGVESTVREVPGSHSPDEPRTAAEYARFLPEVLRALDDHDVVHANYGLTAPFALALARRPVVLTLWGTDLMGEREWIRQLSRVSAGLADATVLPSRRMAETLGRPYTHIPFGIDTDLFRPIPRESARERVGWDDDRNVVLFPYAPERPEKDFPRAERVVEAADAEADLRTVTGVPHDEMPHYLNASDALLVTSRRESGPMVAKEAAACGLPVVSTDVGFVGDVPGAAVRETTDGLAEELDRVLADAGGDSPACVAEGPRLPREWQLETTGRRLRAVYERVLCERNGTATVGETPTTEGGGAT</sequence>
<dbReference type="EMBL" id="CP096661">
    <property type="protein sequence ID" value="UPV76855.1"/>
    <property type="molecule type" value="Genomic_DNA"/>
</dbReference>
<dbReference type="PANTHER" id="PTHR12526">
    <property type="entry name" value="GLYCOSYLTRANSFERASE"/>
    <property type="match status" value="1"/>
</dbReference>
<evidence type="ECO:0000313" key="4">
    <source>
        <dbReference type="Proteomes" id="UP000830729"/>
    </source>
</evidence>
<accession>A0A8U0I0F7</accession>
<dbReference type="EC" id="2.4.-.-" evidence="3"/>
<dbReference type="AlphaFoldDB" id="A0A8U0I0F7"/>
<name>A0A8U0I0F7_9EURY</name>
<organism evidence="3 4">
    <name type="scientific">Halorussus limi</name>
    <dbReference type="NCBI Taxonomy" id="2938695"/>
    <lineage>
        <taxon>Archaea</taxon>
        <taxon>Methanobacteriati</taxon>
        <taxon>Methanobacteriota</taxon>
        <taxon>Stenosarchaea group</taxon>
        <taxon>Halobacteria</taxon>
        <taxon>Halobacteriales</taxon>
        <taxon>Haladaptataceae</taxon>
        <taxon>Halorussus</taxon>
    </lineage>
</organism>
<feature type="domain" description="Glycosyl transferase family 1" evidence="1">
    <location>
        <begin position="177"/>
        <end position="251"/>
    </location>
</feature>
<gene>
    <name evidence="3" type="ORF">M0R89_20520</name>
</gene>
<dbReference type="InterPro" id="IPR001296">
    <property type="entry name" value="Glyco_trans_1"/>
</dbReference>
<dbReference type="Gene3D" id="3.40.50.2000">
    <property type="entry name" value="Glycogen Phosphorylase B"/>
    <property type="match status" value="2"/>
</dbReference>
<proteinExistence type="predicted"/>
<evidence type="ECO:0000259" key="1">
    <source>
        <dbReference type="Pfam" id="PF00534"/>
    </source>
</evidence>
<reference evidence="3 4" key="1">
    <citation type="submission" date="2022-04" db="EMBL/GenBank/DDBJ databases">
        <title>Diverse halophilic archaea isolated from saline environments.</title>
        <authorList>
            <person name="Cui H.-L."/>
        </authorList>
    </citation>
    <scope>NUCLEOTIDE SEQUENCE [LARGE SCALE GENOMIC DNA]</scope>
    <source>
        <strain evidence="3 4">XZYJT49</strain>
        <plasmid evidence="3 4">unnamed2</plasmid>
    </source>
</reference>
<keyword evidence="3" id="KW-0328">Glycosyltransferase</keyword>
<dbReference type="InterPro" id="IPR028098">
    <property type="entry name" value="Glyco_trans_4-like_N"/>
</dbReference>
<dbReference type="SUPFAM" id="SSF53756">
    <property type="entry name" value="UDP-Glycosyltransferase/glycogen phosphorylase"/>
    <property type="match status" value="1"/>
</dbReference>
<protein>
    <submittedName>
        <fullName evidence="3">Glycosyltransferase</fullName>
        <ecNumber evidence="3">2.4.-.-</ecNumber>
    </submittedName>
</protein>
<dbReference type="GeneID" id="72187637"/>
<evidence type="ECO:0000259" key="2">
    <source>
        <dbReference type="Pfam" id="PF13439"/>
    </source>
</evidence>
<keyword evidence="4" id="KW-1185">Reference proteome</keyword>
<feature type="domain" description="Glycosyltransferase subfamily 4-like N-terminal" evidence="2">
    <location>
        <begin position="31"/>
        <end position="139"/>
    </location>
</feature>
<evidence type="ECO:0000313" key="3">
    <source>
        <dbReference type="EMBL" id="UPV76855.1"/>
    </source>
</evidence>
<dbReference type="Pfam" id="PF00534">
    <property type="entry name" value="Glycos_transf_1"/>
    <property type="match status" value="1"/>
</dbReference>
<dbReference type="KEGG" id="halx:M0R89_20520"/>